<dbReference type="InterPro" id="IPR024087">
    <property type="entry name" value="Creatininase-like_sf"/>
</dbReference>
<dbReference type="GO" id="GO:0009231">
    <property type="term" value="P:riboflavin biosynthetic process"/>
    <property type="evidence" value="ECO:0007669"/>
    <property type="project" value="TreeGrafter"/>
</dbReference>
<evidence type="ECO:0000313" key="7">
    <source>
        <dbReference type="Proteomes" id="UP000075670"/>
    </source>
</evidence>
<dbReference type="SUPFAM" id="SSF102215">
    <property type="entry name" value="Creatininase"/>
    <property type="match status" value="1"/>
</dbReference>
<dbReference type="GO" id="GO:0046872">
    <property type="term" value="F:metal ion binding"/>
    <property type="evidence" value="ECO:0007669"/>
    <property type="project" value="UniProtKB-KW"/>
</dbReference>
<evidence type="ECO:0000256" key="1">
    <source>
        <dbReference type="ARBA" id="ARBA00001947"/>
    </source>
</evidence>
<dbReference type="GO" id="GO:0016811">
    <property type="term" value="F:hydrolase activity, acting on carbon-nitrogen (but not peptide) bonds, in linear amides"/>
    <property type="evidence" value="ECO:0007669"/>
    <property type="project" value="TreeGrafter"/>
</dbReference>
<dbReference type="OrthoDB" id="9801445at2"/>
<keyword evidence="4" id="KW-0862">Zinc</keyword>
<keyword evidence="3 6" id="KW-0378">Hydrolase</keyword>
<proteinExistence type="inferred from homology"/>
<evidence type="ECO:0000256" key="2">
    <source>
        <dbReference type="ARBA" id="ARBA00022723"/>
    </source>
</evidence>
<comment type="caution">
    <text evidence="6">The sequence shown here is derived from an EMBL/GenBank/DDBJ whole genome shotgun (WGS) entry which is preliminary data.</text>
</comment>
<dbReference type="Gene3D" id="3.40.50.10310">
    <property type="entry name" value="Creatininase"/>
    <property type="match status" value="1"/>
</dbReference>
<dbReference type="AlphaFoldDB" id="A0A151B0R3"/>
<comment type="similarity">
    <text evidence="5">Belongs to the creatininase superfamily.</text>
</comment>
<keyword evidence="7" id="KW-1185">Reference proteome</keyword>
<evidence type="ECO:0000256" key="5">
    <source>
        <dbReference type="ARBA" id="ARBA00024029"/>
    </source>
</evidence>
<accession>A0A151B0R3</accession>
<evidence type="ECO:0000313" key="6">
    <source>
        <dbReference type="EMBL" id="KYH33476.1"/>
    </source>
</evidence>
<dbReference type="EC" id="3.5.2.10" evidence="6"/>
<evidence type="ECO:0000256" key="4">
    <source>
        <dbReference type="ARBA" id="ARBA00022833"/>
    </source>
</evidence>
<keyword evidence="2" id="KW-0479">Metal-binding</keyword>
<comment type="cofactor">
    <cofactor evidence="1">
        <name>Zn(2+)</name>
        <dbReference type="ChEBI" id="CHEBI:29105"/>
    </cofactor>
</comment>
<dbReference type="Pfam" id="PF02633">
    <property type="entry name" value="Creatininase"/>
    <property type="match status" value="1"/>
</dbReference>
<dbReference type="PANTHER" id="PTHR35005">
    <property type="entry name" value="3-DEHYDRO-SCYLLO-INOSOSE HYDROLASE"/>
    <property type="match status" value="1"/>
</dbReference>
<dbReference type="PANTHER" id="PTHR35005:SF1">
    <property type="entry name" value="2-AMINO-5-FORMYLAMINO-6-RIBOSYLAMINOPYRIMIDIN-4(3H)-ONE 5'-MONOPHOSPHATE DEFORMYLASE"/>
    <property type="match status" value="1"/>
</dbReference>
<organism evidence="6 7">
    <name type="scientific">Moorella mulderi DSM 14980</name>
    <dbReference type="NCBI Taxonomy" id="1122241"/>
    <lineage>
        <taxon>Bacteria</taxon>
        <taxon>Bacillati</taxon>
        <taxon>Bacillota</taxon>
        <taxon>Clostridia</taxon>
        <taxon>Neomoorellales</taxon>
        <taxon>Neomoorellaceae</taxon>
        <taxon>Neomoorella</taxon>
    </lineage>
</organism>
<dbReference type="EMBL" id="LTBC01000001">
    <property type="protein sequence ID" value="KYH33476.1"/>
    <property type="molecule type" value="Genomic_DNA"/>
</dbReference>
<protein>
    <submittedName>
        <fullName evidence="6">Creatinine amidohydrolase</fullName>
        <ecNumber evidence="6">3.5.2.10</ecNumber>
    </submittedName>
</protein>
<dbReference type="GO" id="GO:0047789">
    <property type="term" value="F:creatininase activity"/>
    <property type="evidence" value="ECO:0007669"/>
    <property type="project" value="UniProtKB-EC"/>
</dbReference>
<reference evidence="6 7" key="1">
    <citation type="submission" date="2016-02" db="EMBL/GenBank/DDBJ databases">
        <title>Genome sequence of Moorella mulderi DSM 14980.</title>
        <authorList>
            <person name="Poehlein A."/>
            <person name="Daniel R."/>
        </authorList>
    </citation>
    <scope>NUCLEOTIDE SEQUENCE [LARGE SCALE GENOMIC DNA]</scope>
    <source>
        <strain evidence="6 7">DSM 14980</strain>
    </source>
</reference>
<name>A0A151B0R3_9FIRM</name>
<dbReference type="PATRIC" id="fig|1122241.3.peg.194"/>
<evidence type="ECO:0000256" key="3">
    <source>
        <dbReference type="ARBA" id="ARBA00022801"/>
    </source>
</evidence>
<dbReference type="Proteomes" id="UP000075670">
    <property type="component" value="Unassembled WGS sequence"/>
</dbReference>
<sequence>MAKRYNLLECSFVDAQEWFKETDTVLVPVGSCEKHGAHVPLGTDSITTISVTERAAKLANVPHTPLLPFGYSPHHMGEVGEGCGTITLAAETFRRVLHDIARSLIFHGANKIVFVSHHGSNTKPIDELLRKLRYHTGAFVAWYKTPTERECEVVKGILEGPPEETPGWHAGEMETAQVMAYNIELVDMSRAVNDRAHAPRWMGPEFSKIDGTATVKFRGSENIIVPMEHHEYSDHATIGNPFRGTPEKGLKLFEKEAEHLAAFIEEVKKFPFKVENRDFPERA</sequence>
<gene>
    <name evidence="6" type="primary">crnA_1</name>
    <name evidence="6" type="ORF">MOMUL_01770</name>
</gene>
<dbReference type="InterPro" id="IPR003785">
    <property type="entry name" value="Creatininase/forma_Hydrolase"/>
</dbReference>
<dbReference type="RefSeq" id="WP_062280323.1">
    <property type="nucleotide sequence ID" value="NZ_LTBC01000001.1"/>
</dbReference>